<dbReference type="GO" id="GO:0000155">
    <property type="term" value="F:phosphorelay sensor kinase activity"/>
    <property type="evidence" value="ECO:0007669"/>
    <property type="project" value="InterPro"/>
</dbReference>
<evidence type="ECO:0000256" key="6">
    <source>
        <dbReference type="ARBA" id="ARBA00022777"/>
    </source>
</evidence>
<keyword evidence="4" id="KW-0808">Transferase</keyword>
<feature type="chain" id="PRO_5032272040" description="histidine kinase" evidence="10">
    <location>
        <begin position="30"/>
        <end position="631"/>
    </location>
</feature>
<feature type="transmembrane region" description="Helical" evidence="9">
    <location>
        <begin position="208"/>
        <end position="234"/>
    </location>
</feature>
<keyword evidence="5" id="KW-0547">Nucleotide-binding</keyword>
<dbReference type="GO" id="GO:0005524">
    <property type="term" value="F:ATP binding"/>
    <property type="evidence" value="ECO:0007669"/>
    <property type="project" value="UniProtKB-KW"/>
</dbReference>
<evidence type="ECO:0000256" key="5">
    <source>
        <dbReference type="ARBA" id="ARBA00022741"/>
    </source>
</evidence>
<dbReference type="InterPro" id="IPR005467">
    <property type="entry name" value="His_kinase_dom"/>
</dbReference>
<dbReference type="Gene3D" id="3.30.565.10">
    <property type="entry name" value="Histidine kinase-like ATPase, C-terminal domain"/>
    <property type="match status" value="1"/>
</dbReference>
<feature type="signal peptide" evidence="10">
    <location>
        <begin position="1"/>
        <end position="29"/>
    </location>
</feature>
<dbReference type="Gene3D" id="1.10.287.130">
    <property type="match status" value="1"/>
</dbReference>
<dbReference type="InterPro" id="IPR004358">
    <property type="entry name" value="Sig_transdc_His_kin-like_C"/>
</dbReference>
<dbReference type="EMBL" id="JACJVQ010000003">
    <property type="protein sequence ID" value="MBB6633049.1"/>
    <property type="molecule type" value="Genomic_DNA"/>
</dbReference>
<feature type="transmembrane region" description="Helical" evidence="9">
    <location>
        <begin position="274"/>
        <end position="295"/>
    </location>
</feature>
<keyword evidence="9" id="KW-1133">Transmembrane helix</keyword>
<keyword evidence="8" id="KW-0902">Two-component regulatory system</keyword>
<organism evidence="12 13">
    <name type="scientific">Cohnella thailandensis</name>
    <dbReference type="NCBI Taxonomy" id="557557"/>
    <lineage>
        <taxon>Bacteria</taxon>
        <taxon>Bacillati</taxon>
        <taxon>Bacillota</taxon>
        <taxon>Bacilli</taxon>
        <taxon>Bacillales</taxon>
        <taxon>Paenibacillaceae</taxon>
        <taxon>Cohnella</taxon>
    </lineage>
</organism>
<dbReference type="InterPro" id="IPR036890">
    <property type="entry name" value="HATPase_C_sf"/>
</dbReference>
<keyword evidence="10" id="KW-0732">Signal</keyword>
<evidence type="ECO:0000313" key="12">
    <source>
        <dbReference type="EMBL" id="MBB6633049.1"/>
    </source>
</evidence>
<protein>
    <recommendedName>
        <fullName evidence="2">histidine kinase</fullName>
        <ecNumber evidence="2">2.7.13.3</ecNumber>
    </recommendedName>
</protein>
<dbReference type="PANTHER" id="PTHR43065">
    <property type="entry name" value="SENSOR HISTIDINE KINASE"/>
    <property type="match status" value="1"/>
</dbReference>
<dbReference type="InterPro" id="IPR003594">
    <property type="entry name" value="HATPase_dom"/>
</dbReference>
<evidence type="ECO:0000256" key="4">
    <source>
        <dbReference type="ARBA" id="ARBA00022679"/>
    </source>
</evidence>
<comment type="caution">
    <text evidence="12">The sequence shown here is derived from an EMBL/GenBank/DDBJ whole genome shotgun (WGS) entry which is preliminary data.</text>
</comment>
<feature type="transmembrane region" description="Helical" evidence="9">
    <location>
        <begin position="301"/>
        <end position="325"/>
    </location>
</feature>
<keyword evidence="13" id="KW-1185">Reference proteome</keyword>
<dbReference type="RefSeq" id="WP_185118287.1">
    <property type="nucleotide sequence ID" value="NZ_JACJVQ010000003.1"/>
</dbReference>
<dbReference type="PANTHER" id="PTHR43065:SF46">
    <property type="entry name" value="C4-DICARBOXYLATE TRANSPORT SENSOR PROTEIN DCTB"/>
    <property type="match status" value="1"/>
</dbReference>
<evidence type="ECO:0000313" key="13">
    <source>
        <dbReference type="Proteomes" id="UP000535838"/>
    </source>
</evidence>
<comment type="catalytic activity">
    <reaction evidence="1">
        <text>ATP + protein L-histidine = ADP + protein N-phospho-L-histidine.</text>
        <dbReference type="EC" id="2.7.13.3"/>
    </reaction>
</comment>
<evidence type="ECO:0000259" key="11">
    <source>
        <dbReference type="PROSITE" id="PS50109"/>
    </source>
</evidence>
<feature type="transmembrane region" description="Helical" evidence="9">
    <location>
        <begin position="337"/>
        <end position="360"/>
    </location>
</feature>
<dbReference type="Pfam" id="PF00512">
    <property type="entry name" value="HisKA"/>
    <property type="match status" value="1"/>
</dbReference>
<proteinExistence type="predicted"/>
<dbReference type="Pfam" id="PF02518">
    <property type="entry name" value="HATPase_c"/>
    <property type="match status" value="1"/>
</dbReference>
<name>A0A841SQB4_9BACL</name>
<keyword evidence="3" id="KW-0597">Phosphoprotein</keyword>
<evidence type="ECO:0000256" key="8">
    <source>
        <dbReference type="ARBA" id="ARBA00023012"/>
    </source>
</evidence>
<reference evidence="12 13" key="1">
    <citation type="submission" date="2020-08" db="EMBL/GenBank/DDBJ databases">
        <title>Cohnella phylogeny.</title>
        <authorList>
            <person name="Dunlap C."/>
        </authorList>
    </citation>
    <scope>NUCLEOTIDE SEQUENCE [LARGE SCALE GENOMIC DNA]</scope>
    <source>
        <strain evidence="12 13">DSM 25241</strain>
    </source>
</reference>
<evidence type="ECO:0000256" key="1">
    <source>
        <dbReference type="ARBA" id="ARBA00000085"/>
    </source>
</evidence>
<accession>A0A841SQB4</accession>
<dbReference type="PROSITE" id="PS50109">
    <property type="entry name" value="HIS_KIN"/>
    <property type="match status" value="1"/>
</dbReference>
<dbReference type="AlphaFoldDB" id="A0A841SQB4"/>
<keyword evidence="7 12" id="KW-0067">ATP-binding</keyword>
<feature type="transmembrane region" description="Helical" evidence="9">
    <location>
        <begin position="240"/>
        <end position="262"/>
    </location>
</feature>
<gene>
    <name evidence="12" type="ORF">H7B67_02845</name>
</gene>
<dbReference type="CDD" id="cd00082">
    <property type="entry name" value="HisKA"/>
    <property type="match status" value="1"/>
</dbReference>
<dbReference type="EC" id="2.7.13.3" evidence="2"/>
<evidence type="ECO:0000256" key="9">
    <source>
        <dbReference type="SAM" id="Phobius"/>
    </source>
</evidence>
<feature type="transmembrane region" description="Helical" evidence="9">
    <location>
        <begin position="181"/>
        <end position="201"/>
    </location>
</feature>
<feature type="transmembrane region" description="Helical" evidence="9">
    <location>
        <begin position="366"/>
        <end position="386"/>
    </location>
</feature>
<evidence type="ECO:0000256" key="2">
    <source>
        <dbReference type="ARBA" id="ARBA00012438"/>
    </source>
</evidence>
<dbReference type="SUPFAM" id="SSF55874">
    <property type="entry name" value="ATPase domain of HSP90 chaperone/DNA topoisomerase II/histidine kinase"/>
    <property type="match status" value="1"/>
</dbReference>
<dbReference type="PRINTS" id="PR00344">
    <property type="entry name" value="BCTRLSENSOR"/>
</dbReference>
<dbReference type="SMART" id="SM00388">
    <property type="entry name" value="HisKA"/>
    <property type="match status" value="1"/>
</dbReference>
<feature type="domain" description="Histidine kinase" evidence="11">
    <location>
        <begin position="425"/>
        <end position="629"/>
    </location>
</feature>
<dbReference type="Proteomes" id="UP000535838">
    <property type="component" value="Unassembled WGS sequence"/>
</dbReference>
<dbReference type="InterPro" id="IPR036097">
    <property type="entry name" value="HisK_dim/P_sf"/>
</dbReference>
<keyword evidence="6" id="KW-0418">Kinase</keyword>
<sequence>MYAIRYKAVPFIIGLLAVLLALCPLTGHAESDESETVMIKEWEIQWFNDKTQTSGSPSLDDPWLHVNVHKPTTTVPQGYNGAWIHVTIPPTSKWLTPGLLIEHMYGLHISVYEDGLLLYDSKRNSIFDRNTLLLALHSKPQSADLYIRVASMDRAGIVSAVHVGDFYELSKSYNRKELPSLLLGASIAFLSILMLLISGYLKRQQRGAWVSLSLIALATSVLIIMYSTLPFIYFPEIGKILQFLFDTSMLVVFPALHFYVASIFDGKLVFFRRFGKWFAGYSVFGFLILILNGIIGESFFFYYKLFTFWLLAPMIFIHLLLVLSHSVIQSVRGNKDGIIVSLGFLALAVSGVADLVTIYTSDTMPLVYRWKIGIVLLIVSLVIVLARKISADHQKLLAYSKELELFNHQLQRTEKLEFVSELAASIAHEVRNPLQVTRGFLQLISARSNEVNKTHFSMAINELDRASMIITDFLTFAKPELDSIVALNLKEELTTVETIMSPLAAINGAVFQVKVPDQLHILGNPSKFKQAFMNIIKNSIEALQDNGIIEIDAKEENSMAVIRIADNGEGMEKEQVARLGEPYFSTKTKGTGLGLMVTFRIIEVMNGTLEFRSEKGKGTEAWIRFPLTHPN</sequence>
<evidence type="ECO:0000256" key="7">
    <source>
        <dbReference type="ARBA" id="ARBA00022840"/>
    </source>
</evidence>
<evidence type="ECO:0000256" key="10">
    <source>
        <dbReference type="SAM" id="SignalP"/>
    </source>
</evidence>
<evidence type="ECO:0000256" key="3">
    <source>
        <dbReference type="ARBA" id="ARBA00022553"/>
    </source>
</evidence>
<keyword evidence="9" id="KW-0472">Membrane</keyword>
<dbReference type="SMART" id="SM00387">
    <property type="entry name" value="HATPase_c"/>
    <property type="match status" value="1"/>
</dbReference>
<keyword evidence="9" id="KW-0812">Transmembrane</keyword>
<dbReference type="SUPFAM" id="SSF47384">
    <property type="entry name" value="Homodimeric domain of signal transducing histidine kinase"/>
    <property type="match status" value="1"/>
</dbReference>
<dbReference type="InterPro" id="IPR003661">
    <property type="entry name" value="HisK_dim/P_dom"/>
</dbReference>